<sequence length="97" mass="10638">MVSSIPRQSLSLSLSLESIVGRDFLPRGSGIVMRRSLVLQLHKTEGQGGDYAECLHSPRRKFTDFGFKDITSELSMAAEAELSKHKGAIQVSFQGLT</sequence>
<protein>
    <recommendedName>
        <fullName evidence="1">Dynamin N-terminal domain-containing protein</fullName>
    </recommendedName>
</protein>
<proteinExistence type="predicted"/>
<dbReference type="InterPro" id="IPR045063">
    <property type="entry name" value="Dynamin_N"/>
</dbReference>
<dbReference type="GO" id="GO:0008017">
    <property type="term" value="F:microtubule binding"/>
    <property type="evidence" value="ECO:0007669"/>
    <property type="project" value="TreeGrafter"/>
</dbReference>
<dbReference type="GO" id="GO:0005737">
    <property type="term" value="C:cytoplasm"/>
    <property type="evidence" value="ECO:0007669"/>
    <property type="project" value="TreeGrafter"/>
</dbReference>
<dbReference type="InterPro" id="IPR027417">
    <property type="entry name" value="P-loop_NTPase"/>
</dbReference>
<dbReference type="AlphaFoldDB" id="A0A5P1ESY4"/>
<evidence type="ECO:0000259" key="1">
    <source>
        <dbReference type="Pfam" id="PF00350"/>
    </source>
</evidence>
<accession>A0A5P1ESY4</accession>
<feature type="domain" description="Dynamin N-terminal" evidence="1">
    <location>
        <begin position="16"/>
        <end position="85"/>
    </location>
</feature>
<organism evidence="2 3">
    <name type="scientific">Asparagus officinalis</name>
    <name type="common">Garden asparagus</name>
    <dbReference type="NCBI Taxonomy" id="4686"/>
    <lineage>
        <taxon>Eukaryota</taxon>
        <taxon>Viridiplantae</taxon>
        <taxon>Streptophyta</taxon>
        <taxon>Embryophyta</taxon>
        <taxon>Tracheophyta</taxon>
        <taxon>Spermatophyta</taxon>
        <taxon>Magnoliopsida</taxon>
        <taxon>Liliopsida</taxon>
        <taxon>Asparagales</taxon>
        <taxon>Asparagaceae</taxon>
        <taxon>Asparagoideae</taxon>
        <taxon>Asparagus</taxon>
    </lineage>
</organism>
<dbReference type="PANTHER" id="PTHR11566:SF223">
    <property type="entry name" value="PROTEIN 1C, PUTATIVE, EXPRESSED-RELATED"/>
    <property type="match status" value="1"/>
</dbReference>
<dbReference type="GO" id="GO:0005874">
    <property type="term" value="C:microtubule"/>
    <property type="evidence" value="ECO:0007669"/>
    <property type="project" value="TreeGrafter"/>
</dbReference>
<evidence type="ECO:0000313" key="2">
    <source>
        <dbReference type="EMBL" id="ONK69076.1"/>
    </source>
</evidence>
<dbReference type="Gramene" id="ONK69076">
    <property type="protein sequence ID" value="ONK69076"/>
    <property type="gene ID" value="A4U43_C05F19040"/>
</dbReference>
<keyword evidence="3" id="KW-1185">Reference proteome</keyword>
<evidence type="ECO:0000313" key="3">
    <source>
        <dbReference type="Proteomes" id="UP000243459"/>
    </source>
</evidence>
<dbReference type="OrthoDB" id="783184at2759"/>
<dbReference type="PANTHER" id="PTHR11566">
    <property type="entry name" value="DYNAMIN"/>
    <property type="match status" value="1"/>
</dbReference>
<name>A0A5P1ESY4_ASPOF</name>
<reference evidence="3" key="1">
    <citation type="journal article" date="2017" name="Nat. Commun.">
        <title>The asparagus genome sheds light on the origin and evolution of a young Y chromosome.</title>
        <authorList>
            <person name="Harkess A."/>
            <person name="Zhou J."/>
            <person name="Xu C."/>
            <person name="Bowers J.E."/>
            <person name="Van der Hulst R."/>
            <person name="Ayyampalayam S."/>
            <person name="Mercati F."/>
            <person name="Riccardi P."/>
            <person name="McKain M.R."/>
            <person name="Kakrana A."/>
            <person name="Tang H."/>
            <person name="Ray J."/>
            <person name="Groenendijk J."/>
            <person name="Arikit S."/>
            <person name="Mathioni S.M."/>
            <person name="Nakano M."/>
            <person name="Shan H."/>
            <person name="Telgmann-Rauber A."/>
            <person name="Kanno A."/>
            <person name="Yue Z."/>
            <person name="Chen H."/>
            <person name="Li W."/>
            <person name="Chen Y."/>
            <person name="Xu X."/>
            <person name="Zhang Y."/>
            <person name="Luo S."/>
            <person name="Chen H."/>
            <person name="Gao J."/>
            <person name="Mao Z."/>
            <person name="Pires J.C."/>
            <person name="Luo M."/>
            <person name="Kudrna D."/>
            <person name="Wing R.A."/>
            <person name="Meyers B.C."/>
            <person name="Yi K."/>
            <person name="Kong H."/>
            <person name="Lavrijsen P."/>
            <person name="Sunseri F."/>
            <person name="Falavigna A."/>
            <person name="Ye Y."/>
            <person name="Leebens-Mack J.H."/>
            <person name="Chen G."/>
        </authorList>
    </citation>
    <scope>NUCLEOTIDE SEQUENCE [LARGE SCALE GENOMIC DNA]</scope>
    <source>
        <strain evidence="3">cv. DH0086</strain>
    </source>
</reference>
<dbReference type="GO" id="GO:0003924">
    <property type="term" value="F:GTPase activity"/>
    <property type="evidence" value="ECO:0007669"/>
    <property type="project" value="TreeGrafter"/>
</dbReference>
<dbReference type="Gene3D" id="3.40.50.300">
    <property type="entry name" value="P-loop containing nucleotide triphosphate hydrolases"/>
    <property type="match status" value="1"/>
</dbReference>
<dbReference type="Pfam" id="PF00350">
    <property type="entry name" value="Dynamin_N"/>
    <property type="match status" value="1"/>
</dbReference>
<dbReference type="EMBL" id="CM007385">
    <property type="protein sequence ID" value="ONK69076.1"/>
    <property type="molecule type" value="Genomic_DNA"/>
</dbReference>
<dbReference type="InterPro" id="IPR022812">
    <property type="entry name" value="Dynamin"/>
</dbReference>
<dbReference type="GO" id="GO:0016020">
    <property type="term" value="C:membrane"/>
    <property type="evidence" value="ECO:0007669"/>
    <property type="project" value="TreeGrafter"/>
</dbReference>
<dbReference type="Proteomes" id="UP000243459">
    <property type="component" value="Chromosome 5"/>
</dbReference>
<gene>
    <name evidence="2" type="ORF">A4U43_C05F19040</name>
</gene>